<dbReference type="EMBL" id="BK014973">
    <property type="protein sequence ID" value="DAD85102.1"/>
    <property type="molecule type" value="Genomic_DNA"/>
</dbReference>
<dbReference type="GO" id="GO:0019013">
    <property type="term" value="C:viral nucleocapsid"/>
    <property type="evidence" value="ECO:0007669"/>
    <property type="project" value="UniProtKB-KW"/>
</dbReference>
<keyword evidence="1" id="KW-0175">Coiled coil</keyword>
<name>A0A8S5MS30_9CAUD</name>
<organism evidence="2">
    <name type="scientific">Myoviridae sp. ctbWL16</name>
    <dbReference type="NCBI Taxonomy" id="2826668"/>
    <lineage>
        <taxon>Viruses</taxon>
        <taxon>Duplodnaviria</taxon>
        <taxon>Heunggongvirae</taxon>
        <taxon>Uroviricota</taxon>
        <taxon>Caudoviricetes</taxon>
    </lineage>
</organism>
<sequence length="117" mass="13139">MLDDAPVVVDTVQASSAAPAYGMHTVKIAGIETSGRAERRTVLAKLQDDMERRNRQYKADYAQAVEMIEAIEDADLRTAVHMVCLEGEGWEYLAARLGKTGDAWRMRVERWLDANLQ</sequence>
<evidence type="ECO:0000313" key="2">
    <source>
        <dbReference type="EMBL" id="DAD85102.1"/>
    </source>
</evidence>
<evidence type="ECO:0000256" key="1">
    <source>
        <dbReference type="SAM" id="Coils"/>
    </source>
</evidence>
<keyword evidence="2" id="KW-0543">Viral nucleoprotein</keyword>
<feature type="coiled-coil region" evidence="1">
    <location>
        <begin position="47"/>
        <end position="74"/>
    </location>
</feature>
<proteinExistence type="predicted"/>
<reference evidence="2" key="1">
    <citation type="journal article" date="2021" name="Proc. Natl. Acad. Sci. U.S.A.">
        <title>A Catalog of Tens of Thousands of Viruses from Human Metagenomes Reveals Hidden Associations with Chronic Diseases.</title>
        <authorList>
            <person name="Tisza M.J."/>
            <person name="Buck C.B."/>
        </authorList>
    </citation>
    <scope>NUCLEOTIDE SEQUENCE</scope>
    <source>
        <strain evidence="2">CtbWL16</strain>
    </source>
</reference>
<protein>
    <submittedName>
        <fullName evidence="2">Nucleoprotein</fullName>
    </submittedName>
</protein>
<accession>A0A8S5MS30</accession>
<keyword evidence="2" id="KW-0946">Virion</keyword>